<comment type="caution">
    <text evidence="1">The sequence shown here is derived from an EMBL/GenBank/DDBJ whole genome shotgun (WGS) entry which is preliminary data.</text>
</comment>
<dbReference type="EMBL" id="JBHSOZ010000005">
    <property type="protein sequence ID" value="MFC5713758.1"/>
    <property type="molecule type" value="Genomic_DNA"/>
</dbReference>
<dbReference type="RefSeq" id="WP_385941926.1">
    <property type="nucleotide sequence ID" value="NZ_JBHSOZ010000005.1"/>
</dbReference>
<evidence type="ECO:0000313" key="2">
    <source>
        <dbReference type="Proteomes" id="UP001596142"/>
    </source>
</evidence>
<protein>
    <submittedName>
        <fullName evidence="1">Uncharacterized protein</fullName>
    </submittedName>
</protein>
<organism evidence="1 2">
    <name type="scientific">Thalassorhabdus alkalitolerans</name>
    <dbReference type="NCBI Taxonomy" id="2282697"/>
    <lineage>
        <taxon>Bacteria</taxon>
        <taxon>Bacillati</taxon>
        <taxon>Bacillota</taxon>
        <taxon>Bacilli</taxon>
        <taxon>Bacillales</taxon>
        <taxon>Bacillaceae</taxon>
        <taxon>Thalassorhabdus</taxon>
    </lineage>
</organism>
<dbReference type="Proteomes" id="UP001596142">
    <property type="component" value="Unassembled WGS sequence"/>
</dbReference>
<keyword evidence="2" id="KW-1185">Reference proteome</keyword>
<sequence length="47" mass="5084">MQRAKTTSKDGCLREGTLEAKSNAGVCSVLRGWVAYHGGSQDEELRS</sequence>
<name>A0ABW0YT57_9BACI</name>
<reference evidence="2" key="1">
    <citation type="journal article" date="2019" name="Int. J. Syst. Evol. Microbiol.">
        <title>The Global Catalogue of Microorganisms (GCM) 10K type strain sequencing project: providing services to taxonomists for standard genome sequencing and annotation.</title>
        <authorList>
            <consortium name="The Broad Institute Genomics Platform"/>
            <consortium name="The Broad Institute Genome Sequencing Center for Infectious Disease"/>
            <person name="Wu L."/>
            <person name="Ma J."/>
        </authorList>
    </citation>
    <scope>NUCLEOTIDE SEQUENCE [LARGE SCALE GENOMIC DNA]</scope>
    <source>
        <strain evidence="2">CECT 7184</strain>
    </source>
</reference>
<proteinExistence type="predicted"/>
<gene>
    <name evidence="1" type="ORF">ACFPU1_13290</name>
</gene>
<accession>A0ABW0YT57</accession>
<evidence type="ECO:0000313" key="1">
    <source>
        <dbReference type="EMBL" id="MFC5713758.1"/>
    </source>
</evidence>